<dbReference type="EMBL" id="CP006939">
    <property type="protein sequence ID" value="AHC15174.1"/>
    <property type="molecule type" value="Genomic_DNA"/>
</dbReference>
<evidence type="ECO:0000256" key="2">
    <source>
        <dbReference type="SAM" id="Coils"/>
    </source>
</evidence>
<dbReference type="RefSeq" id="WP_024268092.1">
    <property type="nucleotide sequence ID" value="NC_023035.1"/>
</dbReference>
<reference evidence="3 4" key="1">
    <citation type="journal article" date="2015" name="Stand. Genomic Sci.">
        <title>Complete genome sequence and description of Salinispira pacifica gen. nov., sp. nov., a novel spirochaete isolated form a hypersaline microbial mat.</title>
        <authorList>
            <person name="Ben Hania W."/>
            <person name="Joseph M."/>
            <person name="Schumann P."/>
            <person name="Bunk B."/>
            <person name="Fiebig A."/>
            <person name="Sproer C."/>
            <person name="Klenk H.P."/>
            <person name="Fardeau M.L."/>
            <person name="Spring S."/>
        </authorList>
    </citation>
    <scope>NUCLEOTIDE SEQUENCE [LARGE SCALE GENOMIC DNA]</scope>
    <source>
        <strain evidence="3 4">L21-RPul-D2</strain>
    </source>
</reference>
<dbReference type="Gene3D" id="1.25.40.10">
    <property type="entry name" value="Tetratricopeptide repeat domain"/>
    <property type="match status" value="1"/>
</dbReference>
<dbReference type="PROSITE" id="PS50005">
    <property type="entry name" value="TPR"/>
    <property type="match status" value="2"/>
</dbReference>
<proteinExistence type="predicted"/>
<keyword evidence="4" id="KW-1185">Reference proteome</keyword>
<evidence type="ECO:0000313" key="3">
    <source>
        <dbReference type="EMBL" id="AHC15174.1"/>
    </source>
</evidence>
<dbReference type="Proteomes" id="UP000018680">
    <property type="component" value="Chromosome"/>
</dbReference>
<dbReference type="SUPFAM" id="SSF48452">
    <property type="entry name" value="TPR-like"/>
    <property type="match status" value="1"/>
</dbReference>
<dbReference type="eggNOG" id="COG1729">
    <property type="taxonomic scope" value="Bacteria"/>
</dbReference>
<feature type="coiled-coil region" evidence="2">
    <location>
        <begin position="202"/>
        <end position="290"/>
    </location>
</feature>
<protein>
    <submittedName>
        <fullName evidence="3">Uncharacterized protein</fullName>
    </submittedName>
</protein>
<dbReference type="OrthoDB" id="361691at2"/>
<sequence>MKNQRAGAILAIIVIFFIPLSHIYAQSGEALFDSAIENFRENRYSQSLAEFRQLLLDPQYSSLRGDAYFWIAKVLIAQERIQDAERNLNFFLNNFQENKNYPEGRYQRGRILYLKGEYESAIRAFSDFISGYPSSPFVANAYYWTGEALFHLGQLDESEKMFTAVLQEFPTSYRVEAARYRLAVITMSRREQELLKLLQWTQEESIRTLEEFRENEQQYEEAIASYQQRLARNADEVYAEEIRELLAQVDGLEERQTRLQQTIDSQQNEIRRLENQIRNLELEKDSGAGENIQEEQVVFSSDDPDIQATLDLIRLKVDALKLKEELVLGLESQIREMQGNQ</sequence>
<evidence type="ECO:0000256" key="1">
    <source>
        <dbReference type="PROSITE-ProRule" id="PRU00339"/>
    </source>
</evidence>
<dbReference type="HOGENOM" id="CLU_075825_0_0_12"/>
<keyword evidence="2" id="KW-0175">Coiled coil</keyword>
<dbReference type="AlphaFoldDB" id="V5WI03"/>
<dbReference type="STRING" id="1307761.L21SP2_1797"/>
<dbReference type="KEGG" id="slr:L21SP2_1797"/>
<dbReference type="Pfam" id="PF13432">
    <property type="entry name" value="TPR_16"/>
    <property type="match status" value="1"/>
</dbReference>
<feature type="repeat" description="TPR" evidence="1">
    <location>
        <begin position="102"/>
        <end position="135"/>
    </location>
</feature>
<accession>V5WI03</accession>
<dbReference type="InterPro" id="IPR011990">
    <property type="entry name" value="TPR-like_helical_dom_sf"/>
</dbReference>
<dbReference type="SMART" id="SM00028">
    <property type="entry name" value="TPR"/>
    <property type="match status" value="2"/>
</dbReference>
<gene>
    <name evidence="3" type="ORF">L21SP2_1797</name>
</gene>
<name>V5WI03_9SPIO</name>
<dbReference type="InterPro" id="IPR019734">
    <property type="entry name" value="TPR_rpt"/>
</dbReference>
<evidence type="ECO:0000313" key="4">
    <source>
        <dbReference type="Proteomes" id="UP000018680"/>
    </source>
</evidence>
<feature type="repeat" description="TPR" evidence="1">
    <location>
        <begin position="139"/>
        <end position="172"/>
    </location>
</feature>
<keyword evidence="1" id="KW-0802">TPR repeat</keyword>
<organism evidence="3 4">
    <name type="scientific">Salinispira pacifica</name>
    <dbReference type="NCBI Taxonomy" id="1307761"/>
    <lineage>
        <taxon>Bacteria</taxon>
        <taxon>Pseudomonadati</taxon>
        <taxon>Spirochaetota</taxon>
        <taxon>Spirochaetia</taxon>
        <taxon>Spirochaetales</taxon>
        <taxon>Spirochaetaceae</taxon>
        <taxon>Salinispira</taxon>
    </lineage>
</organism>